<keyword evidence="1" id="KW-1133">Transmembrane helix</keyword>
<protein>
    <submittedName>
        <fullName evidence="2">Uncharacterized protein</fullName>
    </submittedName>
</protein>
<evidence type="ECO:0000256" key="1">
    <source>
        <dbReference type="SAM" id="Phobius"/>
    </source>
</evidence>
<dbReference type="AlphaFoldDB" id="A0ABD2YUD6"/>
<evidence type="ECO:0000313" key="3">
    <source>
        <dbReference type="Proteomes" id="UP001630127"/>
    </source>
</evidence>
<comment type="caution">
    <text evidence="2">The sequence shown here is derived from an EMBL/GenBank/DDBJ whole genome shotgun (WGS) entry which is preliminary data.</text>
</comment>
<keyword evidence="1" id="KW-0812">Transmembrane</keyword>
<dbReference type="EMBL" id="JBJUIK010000012">
    <property type="protein sequence ID" value="KAL3510481.1"/>
    <property type="molecule type" value="Genomic_DNA"/>
</dbReference>
<feature type="transmembrane region" description="Helical" evidence="1">
    <location>
        <begin position="135"/>
        <end position="163"/>
    </location>
</feature>
<gene>
    <name evidence="2" type="ORF">ACH5RR_029882</name>
</gene>
<accession>A0ABD2YUD6</accession>
<evidence type="ECO:0000313" key="2">
    <source>
        <dbReference type="EMBL" id="KAL3510481.1"/>
    </source>
</evidence>
<organism evidence="2 3">
    <name type="scientific">Cinchona calisaya</name>
    <dbReference type="NCBI Taxonomy" id="153742"/>
    <lineage>
        <taxon>Eukaryota</taxon>
        <taxon>Viridiplantae</taxon>
        <taxon>Streptophyta</taxon>
        <taxon>Embryophyta</taxon>
        <taxon>Tracheophyta</taxon>
        <taxon>Spermatophyta</taxon>
        <taxon>Magnoliopsida</taxon>
        <taxon>eudicotyledons</taxon>
        <taxon>Gunneridae</taxon>
        <taxon>Pentapetalae</taxon>
        <taxon>asterids</taxon>
        <taxon>lamiids</taxon>
        <taxon>Gentianales</taxon>
        <taxon>Rubiaceae</taxon>
        <taxon>Cinchonoideae</taxon>
        <taxon>Cinchoneae</taxon>
        <taxon>Cinchona</taxon>
    </lineage>
</organism>
<proteinExistence type="predicted"/>
<reference evidence="2 3" key="1">
    <citation type="submission" date="2024-11" db="EMBL/GenBank/DDBJ databases">
        <title>A near-complete genome assembly of Cinchona calisaya.</title>
        <authorList>
            <person name="Lian D.C."/>
            <person name="Zhao X.W."/>
            <person name="Wei L."/>
        </authorList>
    </citation>
    <scope>NUCLEOTIDE SEQUENCE [LARGE SCALE GENOMIC DNA]</scope>
    <source>
        <tissue evidence="2">Nenye</tissue>
    </source>
</reference>
<name>A0ABD2YUD6_9GENT</name>
<keyword evidence="1" id="KW-0472">Membrane</keyword>
<sequence>MPSSSQLSSLLRKILPTSTSSRIRSFSSHPSTTTTTRKRWSCFSDEIPEESETSSVYNHALKFQRPSTIKYGDNSVNNRSLNLQWPSASTYTKQPVNSVSLIGTVVFPLKRVQKPDEFGVHTVLRVQTSPRSKSSFVLVFLIFGCIYEVGLYNICLFFVYLIFEFRCGTGFC</sequence>
<keyword evidence="3" id="KW-1185">Reference proteome</keyword>
<dbReference type="Proteomes" id="UP001630127">
    <property type="component" value="Unassembled WGS sequence"/>
</dbReference>